<proteinExistence type="inferred from homology"/>
<feature type="region of interest" description="Disordered" evidence="4">
    <location>
        <begin position="364"/>
        <end position="392"/>
    </location>
</feature>
<organism evidence="5 6">
    <name type="scientific">Pterulicium gracile</name>
    <dbReference type="NCBI Taxonomy" id="1884261"/>
    <lineage>
        <taxon>Eukaryota</taxon>
        <taxon>Fungi</taxon>
        <taxon>Dikarya</taxon>
        <taxon>Basidiomycota</taxon>
        <taxon>Agaricomycotina</taxon>
        <taxon>Agaricomycetes</taxon>
        <taxon>Agaricomycetidae</taxon>
        <taxon>Agaricales</taxon>
        <taxon>Pleurotineae</taxon>
        <taxon>Pterulaceae</taxon>
        <taxon>Pterulicium</taxon>
    </lineage>
</organism>
<evidence type="ECO:0000256" key="1">
    <source>
        <dbReference type="ARBA" id="ARBA00005537"/>
    </source>
</evidence>
<accession>A0A5C3QXM6</accession>
<dbReference type="InterPro" id="IPR008555">
    <property type="entry name" value="SIKE"/>
</dbReference>
<comment type="similarity">
    <text evidence="1">Belongs to the SIKE family.</text>
</comment>
<evidence type="ECO:0000313" key="5">
    <source>
        <dbReference type="EMBL" id="TFL06128.1"/>
    </source>
</evidence>
<name>A0A5C3QXM6_9AGAR</name>
<protein>
    <submittedName>
        <fullName evidence="5">Uncharacterized protein</fullName>
    </submittedName>
</protein>
<evidence type="ECO:0000256" key="3">
    <source>
        <dbReference type="SAM" id="Coils"/>
    </source>
</evidence>
<evidence type="ECO:0000313" key="6">
    <source>
        <dbReference type="Proteomes" id="UP000305067"/>
    </source>
</evidence>
<dbReference type="OrthoDB" id="21214at2759"/>
<dbReference type="Pfam" id="PF05769">
    <property type="entry name" value="SIKE"/>
    <property type="match status" value="1"/>
</dbReference>
<evidence type="ECO:0000256" key="4">
    <source>
        <dbReference type="SAM" id="MobiDB-lite"/>
    </source>
</evidence>
<sequence>MDNDLVRIWQLIHDLAEQLVVNQNLTATLQSQATALQDEAGSSASGFALRRVNLDLSKEFFESDLERMCAQLVIENQTLLHENKQLSLLLKEYESTMETVMSKFRNHALAAQQHELTLTRHYETLFAARQSSLSSEFGSSPNHNRALNRLTHHLRGLMRSLVGEETDAEYISHSEADYDEDAPIDTEELQSLLEALDSRVGYNSETGRGDWAFEREHEMERLQNENDQLRQLLGIDEHSIKESGVVMEFDRIEAGRHVPLLGTTRTHRESSSFGHSEAMHGGGERETWELRPFVSMEPPMNQLVQLQAPSYSQVLQQQPQQQQGLAGAPLQRAVELQPPGMRMNMQQRRIGIFGSQRGSPGRGAFWNNQTSLPGLPAPPVLDRPWMTDQNRG</sequence>
<keyword evidence="2 3" id="KW-0175">Coiled coil</keyword>
<keyword evidence="6" id="KW-1185">Reference proteome</keyword>
<dbReference type="EMBL" id="ML178815">
    <property type="protein sequence ID" value="TFL06128.1"/>
    <property type="molecule type" value="Genomic_DNA"/>
</dbReference>
<dbReference type="PANTHER" id="PTHR39472:SF1">
    <property type="entry name" value="EXPRESSED PROTEIN"/>
    <property type="match status" value="1"/>
</dbReference>
<gene>
    <name evidence="5" type="ORF">BDV98DRAFT_521287</name>
</gene>
<dbReference type="AlphaFoldDB" id="A0A5C3QXM6"/>
<feature type="coiled-coil region" evidence="3">
    <location>
        <begin position="212"/>
        <end position="239"/>
    </location>
</feature>
<reference evidence="5 6" key="1">
    <citation type="journal article" date="2019" name="Nat. Ecol. Evol.">
        <title>Megaphylogeny resolves global patterns of mushroom evolution.</title>
        <authorList>
            <person name="Varga T."/>
            <person name="Krizsan K."/>
            <person name="Foldi C."/>
            <person name="Dima B."/>
            <person name="Sanchez-Garcia M."/>
            <person name="Sanchez-Ramirez S."/>
            <person name="Szollosi G.J."/>
            <person name="Szarkandi J.G."/>
            <person name="Papp V."/>
            <person name="Albert L."/>
            <person name="Andreopoulos W."/>
            <person name="Angelini C."/>
            <person name="Antonin V."/>
            <person name="Barry K.W."/>
            <person name="Bougher N.L."/>
            <person name="Buchanan P."/>
            <person name="Buyck B."/>
            <person name="Bense V."/>
            <person name="Catcheside P."/>
            <person name="Chovatia M."/>
            <person name="Cooper J."/>
            <person name="Damon W."/>
            <person name="Desjardin D."/>
            <person name="Finy P."/>
            <person name="Geml J."/>
            <person name="Haridas S."/>
            <person name="Hughes K."/>
            <person name="Justo A."/>
            <person name="Karasinski D."/>
            <person name="Kautmanova I."/>
            <person name="Kiss B."/>
            <person name="Kocsube S."/>
            <person name="Kotiranta H."/>
            <person name="LaButti K.M."/>
            <person name="Lechner B.E."/>
            <person name="Liimatainen K."/>
            <person name="Lipzen A."/>
            <person name="Lukacs Z."/>
            <person name="Mihaltcheva S."/>
            <person name="Morgado L.N."/>
            <person name="Niskanen T."/>
            <person name="Noordeloos M.E."/>
            <person name="Ohm R.A."/>
            <person name="Ortiz-Santana B."/>
            <person name="Ovrebo C."/>
            <person name="Racz N."/>
            <person name="Riley R."/>
            <person name="Savchenko A."/>
            <person name="Shiryaev A."/>
            <person name="Soop K."/>
            <person name="Spirin V."/>
            <person name="Szebenyi C."/>
            <person name="Tomsovsky M."/>
            <person name="Tulloss R.E."/>
            <person name="Uehling J."/>
            <person name="Grigoriev I.V."/>
            <person name="Vagvolgyi C."/>
            <person name="Papp T."/>
            <person name="Martin F.M."/>
            <person name="Miettinen O."/>
            <person name="Hibbett D.S."/>
            <person name="Nagy L.G."/>
        </authorList>
    </citation>
    <scope>NUCLEOTIDE SEQUENCE [LARGE SCALE GENOMIC DNA]</scope>
    <source>
        <strain evidence="5 6">CBS 309.79</strain>
    </source>
</reference>
<dbReference type="PANTHER" id="PTHR39472">
    <property type="entry name" value="EXPRESSED PROTEIN"/>
    <property type="match status" value="1"/>
</dbReference>
<feature type="region of interest" description="Disordered" evidence="4">
    <location>
        <begin position="265"/>
        <end position="284"/>
    </location>
</feature>
<evidence type="ECO:0000256" key="2">
    <source>
        <dbReference type="ARBA" id="ARBA00023054"/>
    </source>
</evidence>
<dbReference type="Proteomes" id="UP000305067">
    <property type="component" value="Unassembled WGS sequence"/>
</dbReference>